<dbReference type="OrthoDB" id="26525at2759"/>
<gene>
    <name evidence="4" type="primary">cetn2</name>
    <name evidence="4" type="ORF">H4R34_000141</name>
</gene>
<dbReference type="PROSITE" id="PS50222">
    <property type="entry name" value="EF_HAND_2"/>
    <property type="match status" value="3"/>
</dbReference>
<name>A0A9W8EBJ7_9FUNG</name>
<feature type="domain" description="EF-hand" evidence="3">
    <location>
        <begin position="122"/>
        <end position="157"/>
    </location>
</feature>
<dbReference type="EMBL" id="JANBQB010000003">
    <property type="protein sequence ID" value="KAJ1985183.1"/>
    <property type="molecule type" value="Genomic_DNA"/>
</dbReference>
<comment type="caution">
    <text evidence="4">The sequence shown here is derived from an EMBL/GenBank/DDBJ whole genome shotgun (WGS) entry which is preliminary data.</text>
</comment>
<reference evidence="4" key="1">
    <citation type="submission" date="2022-07" db="EMBL/GenBank/DDBJ databases">
        <title>Phylogenomic reconstructions and comparative analyses of Kickxellomycotina fungi.</title>
        <authorList>
            <person name="Reynolds N.K."/>
            <person name="Stajich J.E."/>
            <person name="Barry K."/>
            <person name="Grigoriev I.V."/>
            <person name="Crous P."/>
            <person name="Smith M.E."/>
        </authorList>
    </citation>
    <scope>NUCLEOTIDE SEQUENCE</scope>
    <source>
        <strain evidence="4">RSA 567</strain>
    </source>
</reference>
<dbReference type="PANTHER" id="PTHR23048:SF59">
    <property type="entry name" value="EF-HAND SUPERFAMILY PROTEIN"/>
    <property type="match status" value="1"/>
</dbReference>
<evidence type="ECO:0000256" key="1">
    <source>
        <dbReference type="ARBA" id="ARBA00022737"/>
    </source>
</evidence>
<evidence type="ECO:0000259" key="3">
    <source>
        <dbReference type="PROSITE" id="PS50222"/>
    </source>
</evidence>
<keyword evidence="1" id="KW-0677">Repeat</keyword>
<dbReference type="CDD" id="cd00051">
    <property type="entry name" value="EFh"/>
    <property type="match status" value="2"/>
</dbReference>
<dbReference type="PROSITE" id="PS00018">
    <property type="entry name" value="EF_HAND_1"/>
    <property type="match status" value="2"/>
</dbReference>
<dbReference type="InterPro" id="IPR039508">
    <property type="entry name" value="KASH5_EF-hand-like_dom"/>
</dbReference>
<dbReference type="InterPro" id="IPR011992">
    <property type="entry name" value="EF-hand-dom_pair"/>
</dbReference>
<dbReference type="PANTHER" id="PTHR23048">
    <property type="entry name" value="MYOSIN LIGHT CHAIN 1, 3"/>
    <property type="match status" value="1"/>
</dbReference>
<protein>
    <submittedName>
        <fullName evidence="4">Heterotrimeric G-protein binding</fullName>
    </submittedName>
</protein>
<feature type="domain" description="EF-hand" evidence="3">
    <location>
        <begin position="86"/>
        <end position="121"/>
    </location>
</feature>
<dbReference type="InterPro" id="IPR018247">
    <property type="entry name" value="EF_Hand_1_Ca_BS"/>
</dbReference>
<keyword evidence="2" id="KW-0106">Calcium</keyword>
<proteinExistence type="predicted"/>
<dbReference type="AlphaFoldDB" id="A0A9W8EBJ7"/>
<dbReference type="SMART" id="SM00054">
    <property type="entry name" value="EFh"/>
    <property type="match status" value="4"/>
</dbReference>
<dbReference type="InterPro" id="IPR002048">
    <property type="entry name" value="EF_hand_dom"/>
</dbReference>
<dbReference type="FunFam" id="1.10.238.10:FF:000003">
    <property type="entry name" value="Calmodulin A"/>
    <property type="match status" value="1"/>
</dbReference>
<organism evidence="4 5">
    <name type="scientific">Dimargaris verticillata</name>
    <dbReference type="NCBI Taxonomy" id="2761393"/>
    <lineage>
        <taxon>Eukaryota</taxon>
        <taxon>Fungi</taxon>
        <taxon>Fungi incertae sedis</taxon>
        <taxon>Zoopagomycota</taxon>
        <taxon>Kickxellomycotina</taxon>
        <taxon>Dimargaritomycetes</taxon>
        <taxon>Dimargaritales</taxon>
        <taxon>Dimargaritaceae</taxon>
        <taxon>Dimargaris</taxon>
    </lineage>
</organism>
<evidence type="ECO:0000256" key="2">
    <source>
        <dbReference type="ARBA" id="ARBA00022837"/>
    </source>
</evidence>
<dbReference type="InterPro" id="IPR050230">
    <property type="entry name" value="CALM/Myosin/TropC-like"/>
</dbReference>
<sequence>MSQKTPTGMVSKIYESQLRETFQAFDTMDKGSVSTKDLRHILQALDMDTTPRALRQLGEELDPEGSGQIQYQTFLRVMRPRMMEKDAEEEIKKVFQLFDRSGTGKISKKDLELVAEELNETIPLEELGEMISMADRDGDGLVDLGDFTLVMKKTKLF</sequence>
<keyword evidence="5" id="KW-1185">Reference proteome</keyword>
<dbReference type="GO" id="GO:0016460">
    <property type="term" value="C:myosin II complex"/>
    <property type="evidence" value="ECO:0007669"/>
    <property type="project" value="TreeGrafter"/>
</dbReference>
<feature type="domain" description="EF-hand" evidence="3">
    <location>
        <begin position="13"/>
        <end position="48"/>
    </location>
</feature>
<evidence type="ECO:0000313" key="5">
    <source>
        <dbReference type="Proteomes" id="UP001151582"/>
    </source>
</evidence>
<evidence type="ECO:0000313" key="4">
    <source>
        <dbReference type="EMBL" id="KAJ1985183.1"/>
    </source>
</evidence>
<accession>A0A9W8EBJ7</accession>
<dbReference type="Pfam" id="PF13499">
    <property type="entry name" value="EF-hand_7"/>
    <property type="match status" value="1"/>
</dbReference>
<dbReference type="SUPFAM" id="SSF47473">
    <property type="entry name" value="EF-hand"/>
    <property type="match status" value="1"/>
</dbReference>
<dbReference type="Proteomes" id="UP001151582">
    <property type="component" value="Unassembled WGS sequence"/>
</dbReference>
<dbReference type="Pfam" id="PF14658">
    <property type="entry name" value="EF-hand_9"/>
    <property type="match status" value="1"/>
</dbReference>
<dbReference type="GO" id="GO:0005509">
    <property type="term" value="F:calcium ion binding"/>
    <property type="evidence" value="ECO:0007669"/>
    <property type="project" value="InterPro"/>
</dbReference>
<dbReference type="Gene3D" id="1.10.238.10">
    <property type="entry name" value="EF-hand"/>
    <property type="match status" value="2"/>
</dbReference>